<dbReference type="Proteomes" id="UP001235840">
    <property type="component" value="Unassembled WGS sequence"/>
</dbReference>
<gene>
    <name evidence="2" type="ORF">J2S11_004180</name>
</gene>
<proteinExistence type="predicted"/>
<dbReference type="EMBL" id="JAUSTY010000025">
    <property type="protein sequence ID" value="MDQ0168228.1"/>
    <property type="molecule type" value="Genomic_DNA"/>
</dbReference>
<keyword evidence="3" id="KW-1185">Reference proteome</keyword>
<organism evidence="2 3">
    <name type="scientific">Caldalkalibacillus horti</name>
    <dbReference type="NCBI Taxonomy" id="77523"/>
    <lineage>
        <taxon>Bacteria</taxon>
        <taxon>Bacillati</taxon>
        <taxon>Bacillota</taxon>
        <taxon>Bacilli</taxon>
        <taxon>Bacillales</taxon>
        <taxon>Bacillaceae</taxon>
        <taxon>Caldalkalibacillus</taxon>
    </lineage>
</organism>
<reference evidence="2 3" key="1">
    <citation type="submission" date="2023-07" db="EMBL/GenBank/DDBJ databases">
        <title>Genomic Encyclopedia of Type Strains, Phase IV (KMG-IV): sequencing the most valuable type-strain genomes for metagenomic binning, comparative biology and taxonomic classification.</title>
        <authorList>
            <person name="Goeker M."/>
        </authorList>
    </citation>
    <scope>NUCLEOTIDE SEQUENCE [LARGE SCALE GENOMIC DNA]</scope>
    <source>
        <strain evidence="2 3">DSM 12751</strain>
    </source>
</reference>
<protein>
    <recommendedName>
        <fullName evidence="4">WYL domain-containing protein</fullName>
    </recommendedName>
</protein>
<evidence type="ECO:0008006" key="4">
    <source>
        <dbReference type="Google" id="ProtNLM"/>
    </source>
</evidence>
<dbReference type="RefSeq" id="WP_307397808.1">
    <property type="nucleotide sequence ID" value="NZ_BAAADK010000020.1"/>
</dbReference>
<feature type="region of interest" description="Disordered" evidence="1">
    <location>
        <begin position="65"/>
        <end position="84"/>
    </location>
</feature>
<comment type="caution">
    <text evidence="2">The sequence shown here is derived from an EMBL/GenBank/DDBJ whole genome shotgun (WGS) entry which is preliminary data.</text>
</comment>
<sequence>MEKLLYKYYLANVPVQMIYMDKRGQITHRTIFIKNIQEQKILAYCMWRKQQRSFDIEGILSISRGGTSHERKQANTRLQHHVGS</sequence>
<accession>A0ABT9W4Q9</accession>
<evidence type="ECO:0000256" key="1">
    <source>
        <dbReference type="SAM" id="MobiDB-lite"/>
    </source>
</evidence>
<name>A0ABT9W4Q9_9BACI</name>
<evidence type="ECO:0000313" key="3">
    <source>
        <dbReference type="Proteomes" id="UP001235840"/>
    </source>
</evidence>
<evidence type="ECO:0000313" key="2">
    <source>
        <dbReference type="EMBL" id="MDQ0168228.1"/>
    </source>
</evidence>